<evidence type="ECO:0000313" key="3">
    <source>
        <dbReference type="Proteomes" id="UP000636800"/>
    </source>
</evidence>
<protein>
    <submittedName>
        <fullName evidence="2">Uncharacterized protein</fullName>
    </submittedName>
</protein>
<dbReference type="Proteomes" id="UP000636800">
    <property type="component" value="Chromosome 1"/>
</dbReference>
<gene>
    <name evidence="2" type="ORF">HPP92_000014</name>
</gene>
<feature type="region of interest" description="Disordered" evidence="1">
    <location>
        <begin position="1"/>
        <end position="20"/>
    </location>
</feature>
<reference evidence="2 3" key="1">
    <citation type="journal article" date="2020" name="Nat. Food">
        <title>A phased Vanilla planifolia genome enables genetic improvement of flavour and production.</title>
        <authorList>
            <person name="Hasing T."/>
            <person name="Tang H."/>
            <person name="Brym M."/>
            <person name="Khazi F."/>
            <person name="Huang T."/>
            <person name="Chambers A.H."/>
        </authorList>
    </citation>
    <scope>NUCLEOTIDE SEQUENCE [LARGE SCALE GENOMIC DNA]</scope>
    <source>
        <tissue evidence="2">Leaf</tissue>
    </source>
</reference>
<dbReference type="PANTHER" id="PTHR31681">
    <property type="entry name" value="C2H2-LIKE ZINC FINGER PROTEIN"/>
    <property type="match status" value="1"/>
</dbReference>
<dbReference type="AlphaFoldDB" id="A0A835VFJ5"/>
<keyword evidence="3" id="KW-1185">Reference proteome</keyword>
<evidence type="ECO:0000256" key="1">
    <source>
        <dbReference type="SAM" id="MobiDB-lite"/>
    </source>
</evidence>
<comment type="caution">
    <text evidence="2">The sequence shown here is derived from an EMBL/GenBank/DDBJ whole genome shotgun (WGS) entry which is preliminary data.</text>
</comment>
<organism evidence="2 3">
    <name type="scientific">Vanilla planifolia</name>
    <name type="common">Vanilla</name>
    <dbReference type="NCBI Taxonomy" id="51239"/>
    <lineage>
        <taxon>Eukaryota</taxon>
        <taxon>Viridiplantae</taxon>
        <taxon>Streptophyta</taxon>
        <taxon>Embryophyta</taxon>
        <taxon>Tracheophyta</taxon>
        <taxon>Spermatophyta</taxon>
        <taxon>Magnoliopsida</taxon>
        <taxon>Liliopsida</taxon>
        <taxon>Asparagales</taxon>
        <taxon>Orchidaceae</taxon>
        <taxon>Vanilloideae</taxon>
        <taxon>Vanilleae</taxon>
        <taxon>Vanilla</taxon>
    </lineage>
</organism>
<accession>A0A835VFJ5</accession>
<dbReference type="PANTHER" id="PTHR31681:SF3">
    <property type="entry name" value="OS04G0690100 PROTEIN"/>
    <property type="match status" value="1"/>
</dbReference>
<evidence type="ECO:0000313" key="2">
    <source>
        <dbReference type="EMBL" id="KAG0495323.1"/>
    </source>
</evidence>
<proteinExistence type="predicted"/>
<dbReference type="EMBL" id="JADCNL010000001">
    <property type="protein sequence ID" value="KAG0495323.1"/>
    <property type="molecule type" value="Genomic_DNA"/>
</dbReference>
<sequence>MENISKEISASPSSSCRRRAAEEVQENRLFRLSLQALREPKGVEEAGDGNLIQELQQKLSSLRPPNPLSELGPEDSSRNIVEIIFQSSWLKKQPPACTIDRILKIHNSDKTIARFDGYRDSVKIKAGVLAKKHPRCVGMGTSY</sequence>
<feature type="compositionally biased region" description="Low complexity" evidence="1">
    <location>
        <begin position="1"/>
        <end position="15"/>
    </location>
</feature>
<dbReference type="OrthoDB" id="6500128at2759"/>
<name>A0A835VFJ5_VANPL</name>